<organism evidence="1 2">
    <name type="scientific">Methanobrevibacter thaueri</name>
    <dbReference type="NCBI Taxonomy" id="190975"/>
    <lineage>
        <taxon>Archaea</taxon>
        <taxon>Methanobacteriati</taxon>
        <taxon>Methanobacteriota</taxon>
        <taxon>Methanomada group</taxon>
        <taxon>Methanobacteria</taxon>
        <taxon>Methanobacteriales</taxon>
        <taxon>Methanobacteriaceae</taxon>
        <taxon>Methanobrevibacter</taxon>
    </lineage>
</organism>
<gene>
    <name evidence="1" type="ORF">MBBTH_11060</name>
</gene>
<dbReference type="EMBL" id="MZGS01000021">
    <property type="protein sequence ID" value="PWB87309.1"/>
    <property type="molecule type" value="Genomic_DNA"/>
</dbReference>
<proteinExistence type="predicted"/>
<keyword evidence="2" id="KW-1185">Reference proteome</keyword>
<evidence type="ECO:0000313" key="2">
    <source>
        <dbReference type="Proteomes" id="UP000251717"/>
    </source>
</evidence>
<comment type="caution">
    <text evidence="1">The sequence shown here is derived from an EMBL/GenBank/DDBJ whole genome shotgun (WGS) entry which is preliminary data.</text>
</comment>
<dbReference type="Proteomes" id="UP000251717">
    <property type="component" value="Unassembled WGS sequence"/>
</dbReference>
<name>A0A315XQG9_9EURY</name>
<accession>A0A315XQG9</accession>
<reference evidence="1 2" key="1">
    <citation type="submission" date="2017-03" db="EMBL/GenBank/DDBJ databases">
        <title>Genome sequence of Methanobrevibacter thaueri.</title>
        <authorList>
            <person name="Poehlein A."/>
            <person name="Seedorf H."/>
            <person name="Daniel R."/>
        </authorList>
    </citation>
    <scope>NUCLEOTIDE SEQUENCE [LARGE SCALE GENOMIC DNA]</scope>
    <source>
        <strain evidence="1 2">DSM 11995</strain>
    </source>
</reference>
<evidence type="ECO:0000313" key="1">
    <source>
        <dbReference type="EMBL" id="PWB87309.1"/>
    </source>
</evidence>
<protein>
    <submittedName>
        <fullName evidence="1">Uncharacterized protein</fullName>
    </submittedName>
</protein>
<dbReference type="AlphaFoldDB" id="A0A315XQG9"/>
<sequence length="217" mass="25433">MVNTMTTIIPVNQKCSVCGYTSPQKVLGSTNSWGYPDLDFRPAPMQRDTMFTWIVECPNCGYVAGNLENGSEIRIDFVKREGYLTCDGNEFISDVARRFYRRFMIEREIGNDYQCFLNLHRCAWSCDDNEDPLARDIRMLAMEYLDRIIDLDTNERDALLLIKADFLRRTSQFDKVIEEFKDITFDDERYTQIIRFQILKASESDSDCYTGKEVFEE</sequence>